<evidence type="ECO:0000256" key="3">
    <source>
        <dbReference type="ARBA" id="ARBA00022574"/>
    </source>
</evidence>
<dbReference type="PRINTS" id="PR00320">
    <property type="entry name" value="GPROTEINBRPT"/>
</dbReference>
<dbReference type="AlphaFoldDB" id="A0A1X0NXU5"/>
<dbReference type="EMBL" id="NBCO01000013">
    <property type="protein sequence ID" value="ORC89303.1"/>
    <property type="molecule type" value="Genomic_DNA"/>
</dbReference>
<dbReference type="GO" id="GO:0045943">
    <property type="term" value="P:positive regulation of transcription by RNA polymerase I"/>
    <property type="evidence" value="ECO:0007669"/>
    <property type="project" value="TreeGrafter"/>
</dbReference>
<dbReference type="STRING" id="67003.A0A1X0NXU5"/>
<dbReference type="Proteomes" id="UP000192257">
    <property type="component" value="Unassembled WGS sequence"/>
</dbReference>
<evidence type="ECO:0000256" key="4">
    <source>
        <dbReference type="ARBA" id="ARBA00022737"/>
    </source>
</evidence>
<dbReference type="InterPro" id="IPR001680">
    <property type="entry name" value="WD40_rpt"/>
</dbReference>
<gene>
    <name evidence="9" type="ORF">TM35_000133070</name>
</gene>
<reference evidence="9 10" key="1">
    <citation type="submission" date="2017-03" db="EMBL/GenBank/DDBJ databases">
        <title>An alternative strategy for trypanosome survival in the mammalian bloodstream revealed through genome and transcriptome analysis of the ubiquitous bovine parasite Trypanosoma (Megatrypanum) theileri.</title>
        <authorList>
            <person name="Kelly S."/>
            <person name="Ivens A."/>
            <person name="Mott A."/>
            <person name="O'Neill E."/>
            <person name="Emms D."/>
            <person name="Macleod O."/>
            <person name="Voorheis P."/>
            <person name="Matthews J."/>
            <person name="Matthews K."/>
            <person name="Carrington M."/>
        </authorList>
    </citation>
    <scope>NUCLEOTIDE SEQUENCE [LARGE SCALE GENOMIC DNA]</scope>
    <source>
        <strain evidence="9">Edinburgh</strain>
    </source>
</reference>
<dbReference type="InterPro" id="IPR015943">
    <property type="entry name" value="WD40/YVTN_repeat-like_dom_sf"/>
</dbReference>
<evidence type="ECO:0000259" key="8">
    <source>
        <dbReference type="Pfam" id="PF09384"/>
    </source>
</evidence>
<dbReference type="GeneID" id="39985303"/>
<proteinExistence type="predicted"/>
<dbReference type="VEuPathDB" id="TriTrypDB:TM35_000133070"/>
<evidence type="ECO:0000313" key="9">
    <source>
        <dbReference type="EMBL" id="ORC89303.1"/>
    </source>
</evidence>
<dbReference type="OrthoDB" id="431715at2759"/>
<dbReference type="PANTHER" id="PTHR19924">
    <property type="entry name" value="UTP15 U3 SMALL NUCLEOLAR RNA-ASSOCIATED PROTEIN 15 FAMILY MEMBER"/>
    <property type="match status" value="1"/>
</dbReference>
<keyword evidence="4" id="KW-0677">Repeat</keyword>
<dbReference type="GO" id="GO:0005730">
    <property type="term" value="C:nucleolus"/>
    <property type="evidence" value="ECO:0007669"/>
    <property type="project" value="UniProtKB-SubCell"/>
</dbReference>
<keyword evidence="2" id="KW-0698">rRNA processing</keyword>
<feature type="repeat" description="WD" evidence="7">
    <location>
        <begin position="114"/>
        <end position="154"/>
    </location>
</feature>
<keyword evidence="10" id="KW-1185">Reference proteome</keyword>
<dbReference type="PROSITE" id="PS50082">
    <property type="entry name" value="WD_REPEATS_2"/>
    <property type="match status" value="2"/>
</dbReference>
<dbReference type="SMART" id="SM00320">
    <property type="entry name" value="WD40"/>
    <property type="match status" value="5"/>
</dbReference>
<feature type="domain" description="U3 small nucleolar RNA-associated protein 15 C-terminal" evidence="8">
    <location>
        <begin position="332"/>
        <end position="475"/>
    </location>
</feature>
<dbReference type="RefSeq" id="XP_028883369.1">
    <property type="nucleotide sequence ID" value="XM_029025523.1"/>
</dbReference>
<sequence>MDHKSWTLPVKRVPVAQKVDRSVIWNNVYLCYEQKLFGQVTCAKYNNAGTVLGCTSTNQLTFLRVPQSEGAITNEQREKKCFSLRFRDDDKMSLLSLDQRVVVRSTETAFERQFLGHIREVRDAIFLGRHNFVSGSDDTTIRLWDLTNENELTMSKNHTDYVRCLENYSSGCFFSGSYDHTINLWDTRAGFGHPIQTSDRSIENPVESLLYTENDILVCAAGDQVTLFDMRKGLSTVLSQESHHTKAVVTLAFSKKNNVLLTGSLDQRVKMFSLDKGSMLPVASKKFAAPVTAVTVHPDSSEFAVGTAEGELRVMRLEEVSHEEEKEENEFHKEENKFQIKQDVFLAEKMRDVKQQLISYQYNRALKTALYSRNSDVVVSTLEELIRRGTLHVALSGQNDRTIVRILRFAVDFIDCPQFYESMMVVLDTIFEIYGTSVGKSTFLHREMIIAHRRLGAVLATLQRMEDTLSIMELIVNSV</sequence>
<keyword evidence="6" id="KW-0687">Ribonucleoprotein</keyword>
<comment type="caution">
    <text evidence="9">The sequence shown here is derived from an EMBL/GenBank/DDBJ whole genome shotgun (WGS) entry which is preliminary data.</text>
</comment>
<protein>
    <submittedName>
        <fullName evidence="9">Beta propeller protein</fullName>
    </submittedName>
</protein>
<organism evidence="9 10">
    <name type="scientific">Trypanosoma theileri</name>
    <dbReference type="NCBI Taxonomy" id="67003"/>
    <lineage>
        <taxon>Eukaryota</taxon>
        <taxon>Discoba</taxon>
        <taxon>Euglenozoa</taxon>
        <taxon>Kinetoplastea</taxon>
        <taxon>Metakinetoplastina</taxon>
        <taxon>Trypanosomatida</taxon>
        <taxon>Trypanosomatidae</taxon>
        <taxon>Trypanosoma</taxon>
    </lineage>
</organism>
<keyword evidence="5" id="KW-0539">Nucleus</keyword>
<dbReference type="InterPro" id="IPR020472">
    <property type="entry name" value="WD40_PAC1"/>
</dbReference>
<dbReference type="GO" id="GO:0006364">
    <property type="term" value="P:rRNA processing"/>
    <property type="evidence" value="ECO:0007669"/>
    <property type="project" value="UniProtKB-KW"/>
</dbReference>
<keyword evidence="3 7" id="KW-0853">WD repeat</keyword>
<evidence type="ECO:0000256" key="5">
    <source>
        <dbReference type="ARBA" id="ARBA00023242"/>
    </source>
</evidence>
<dbReference type="GO" id="GO:1990904">
    <property type="term" value="C:ribonucleoprotein complex"/>
    <property type="evidence" value="ECO:0007669"/>
    <property type="project" value="UniProtKB-KW"/>
</dbReference>
<evidence type="ECO:0000256" key="2">
    <source>
        <dbReference type="ARBA" id="ARBA00022552"/>
    </source>
</evidence>
<evidence type="ECO:0000313" key="10">
    <source>
        <dbReference type="Proteomes" id="UP000192257"/>
    </source>
</evidence>
<dbReference type="Gene3D" id="2.130.10.10">
    <property type="entry name" value="YVTN repeat-like/Quinoprotein amine dehydrogenase"/>
    <property type="match status" value="2"/>
</dbReference>
<name>A0A1X0NXU5_9TRYP</name>
<evidence type="ECO:0000256" key="7">
    <source>
        <dbReference type="PROSITE-ProRule" id="PRU00221"/>
    </source>
</evidence>
<dbReference type="SUPFAM" id="SSF50978">
    <property type="entry name" value="WD40 repeat-like"/>
    <property type="match status" value="1"/>
</dbReference>
<dbReference type="InterPro" id="IPR036322">
    <property type="entry name" value="WD40_repeat_dom_sf"/>
</dbReference>
<evidence type="ECO:0000256" key="6">
    <source>
        <dbReference type="ARBA" id="ARBA00023274"/>
    </source>
</evidence>
<dbReference type="PANTHER" id="PTHR19924:SF26">
    <property type="entry name" value="U3 SMALL NUCLEOLAR RNA-ASSOCIATED PROTEIN 15 HOMOLOG"/>
    <property type="match status" value="1"/>
</dbReference>
<dbReference type="Pfam" id="PF00400">
    <property type="entry name" value="WD40"/>
    <property type="match status" value="3"/>
</dbReference>
<dbReference type="InterPro" id="IPR018983">
    <property type="entry name" value="U3_snoRNA-assocProt_15_C"/>
</dbReference>
<feature type="repeat" description="WD" evidence="7">
    <location>
        <begin position="241"/>
        <end position="282"/>
    </location>
</feature>
<accession>A0A1X0NXU5</accession>
<comment type="subcellular location">
    <subcellularLocation>
        <location evidence="1">Nucleus</location>
        <location evidence="1">Nucleolus</location>
    </subcellularLocation>
</comment>
<dbReference type="Pfam" id="PF09384">
    <property type="entry name" value="UTP15_C"/>
    <property type="match status" value="1"/>
</dbReference>
<evidence type="ECO:0000256" key="1">
    <source>
        <dbReference type="ARBA" id="ARBA00004604"/>
    </source>
</evidence>